<dbReference type="AlphaFoldDB" id="A0A656GKQ6"/>
<protein>
    <submittedName>
        <fullName evidence="2">RulB protein</fullName>
    </submittedName>
</protein>
<dbReference type="Proteomes" id="UP000003465">
    <property type="component" value="Unassembled WGS sequence"/>
</dbReference>
<sequence length="56" mass="6251">MFGKRLTELGPIKEAVATYMMRASEKLRAQGSVCKKIRVSIRTGMFNPDEAKYANG</sequence>
<dbReference type="GO" id="GO:0003684">
    <property type="term" value="F:damaged DNA binding"/>
    <property type="evidence" value="ECO:0007669"/>
    <property type="project" value="InterPro"/>
</dbReference>
<name>A0A656GKQ6_PSEA0</name>
<organism evidence="2 3">
    <name type="scientific">Pseudomonas amygdali pv. mori str. 301020</name>
    <dbReference type="NCBI Taxonomy" id="629261"/>
    <lineage>
        <taxon>Bacteria</taxon>
        <taxon>Pseudomonadati</taxon>
        <taxon>Pseudomonadota</taxon>
        <taxon>Gammaproteobacteria</taxon>
        <taxon>Pseudomonadales</taxon>
        <taxon>Pseudomonadaceae</taxon>
        <taxon>Pseudomonas</taxon>
        <taxon>Pseudomonas amygdali</taxon>
    </lineage>
</organism>
<comment type="caution">
    <text evidence="2">The sequence shown here is derived from an EMBL/GenBank/DDBJ whole genome shotgun (WGS) entry which is preliminary data.</text>
</comment>
<evidence type="ECO:0000313" key="3">
    <source>
        <dbReference type="Proteomes" id="UP000003465"/>
    </source>
</evidence>
<dbReference type="Pfam" id="PF11799">
    <property type="entry name" value="IMS_C"/>
    <property type="match status" value="1"/>
</dbReference>
<gene>
    <name evidence="2" type="ORF">PSYMO_35243</name>
</gene>
<proteinExistence type="predicted"/>
<feature type="domain" description="DNA polymerase Y-family little finger" evidence="1">
    <location>
        <begin position="2"/>
        <end position="47"/>
    </location>
</feature>
<evidence type="ECO:0000259" key="1">
    <source>
        <dbReference type="Pfam" id="PF11799"/>
    </source>
</evidence>
<dbReference type="EMBL" id="AEAG01002290">
    <property type="protein sequence ID" value="EGH26422.1"/>
    <property type="molecule type" value="Genomic_DNA"/>
</dbReference>
<evidence type="ECO:0000313" key="2">
    <source>
        <dbReference type="EMBL" id="EGH26422.1"/>
    </source>
</evidence>
<dbReference type="GO" id="GO:0006281">
    <property type="term" value="P:DNA repair"/>
    <property type="evidence" value="ECO:0007669"/>
    <property type="project" value="InterPro"/>
</dbReference>
<dbReference type="InterPro" id="IPR017961">
    <property type="entry name" value="DNA_pol_Y-fam_little_finger"/>
</dbReference>
<accession>A0A656GKQ6</accession>
<feature type="non-terminal residue" evidence="2">
    <location>
        <position position="56"/>
    </location>
</feature>
<reference evidence="2 3" key="1">
    <citation type="journal article" date="2011" name="PLoS Pathog.">
        <title>Dynamic evolution of pathogenicity revealed by sequencing and comparative genomics of 19 Pseudomonas syringae isolates.</title>
        <authorList>
            <person name="Baltrus D.A."/>
            <person name="Nishimura M.T."/>
            <person name="Romanchuk A."/>
            <person name="Chang J.H."/>
            <person name="Mukhtar M.S."/>
            <person name="Cherkis K."/>
            <person name="Roach J."/>
            <person name="Grant S.R."/>
            <person name="Jones C.D."/>
            <person name="Dangl J.L."/>
        </authorList>
    </citation>
    <scope>NUCLEOTIDE SEQUENCE [LARGE SCALE GENOMIC DNA]</scope>
    <source>
        <strain evidence="2 3">301020</strain>
    </source>
</reference>